<sequence>MAPPPPVTIEQLKLQQKLELDSFERKVAIARQKLHAEHRRQRDKLRVIGLCDSDDESVNQVPAAQPQAVRPQTGPSRGRFDVFQQPLSDVVNSTFSNHSPTEEPMLQTPTSVIDLVTDDEAVKTPTKSATTAQTTPPTTPQQQAHTQADANASTPQKLANKQTLDFSPSLSITRASVAQQGQALPVRFQKPSDRKRVRNVSDAESADDTIPSTPVGRRLPLSTPARPIPNRTLMVPTQKPIRQPNFGDGSDSEPDVDTPSKSTNVYGMKAWSRDRLGGDRYLARKRENNVEETPQLQSPEQQVQKKKKKKMARTDQDLKKNSRTHKAIWANGRLNWVERTENVEKMV</sequence>
<keyword evidence="3" id="KW-1185">Reference proteome</keyword>
<dbReference type="Proteomes" id="UP001152607">
    <property type="component" value="Unassembled WGS sequence"/>
</dbReference>
<reference evidence="2" key="1">
    <citation type="submission" date="2023-01" db="EMBL/GenBank/DDBJ databases">
        <authorList>
            <person name="Van Ghelder C."/>
            <person name="Rancurel C."/>
        </authorList>
    </citation>
    <scope>NUCLEOTIDE SEQUENCE</scope>
    <source>
        <strain evidence="2">CNCM I-4278</strain>
    </source>
</reference>
<feature type="region of interest" description="Disordered" evidence="1">
    <location>
        <begin position="177"/>
        <end position="264"/>
    </location>
</feature>
<name>A0A9W4UUA4_9PLEO</name>
<evidence type="ECO:0000313" key="3">
    <source>
        <dbReference type="Proteomes" id="UP001152607"/>
    </source>
</evidence>
<feature type="region of interest" description="Disordered" evidence="1">
    <location>
        <begin position="123"/>
        <end position="155"/>
    </location>
</feature>
<feature type="compositionally biased region" description="Polar residues" evidence="1">
    <location>
        <begin position="291"/>
        <end position="302"/>
    </location>
</feature>
<evidence type="ECO:0000313" key="2">
    <source>
        <dbReference type="EMBL" id="CAI6341277.1"/>
    </source>
</evidence>
<feature type="region of interest" description="Disordered" evidence="1">
    <location>
        <begin position="57"/>
        <end position="76"/>
    </location>
</feature>
<dbReference type="AlphaFoldDB" id="A0A9W4UUA4"/>
<proteinExistence type="predicted"/>
<dbReference type="EMBL" id="CAOQHR010000011">
    <property type="protein sequence ID" value="CAI6341277.1"/>
    <property type="molecule type" value="Genomic_DNA"/>
</dbReference>
<feature type="compositionally biased region" description="Low complexity" evidence="1">
    <location>
        <begin position="124"/>
        <end position="148"/>
    </location>
</feature>
<organism evidence="2 3">
    <name type="scientific">Periconia digitata</name>
    <dbReference type="NCBI Taxonomy" id="1303443"/>
    <lineage>
        <taxon>Eukaryota</taxon>
        <taxon>Fungi</taxon>
        <taxon>Dikarya</taxon>
        <taxon>Ascomycota</taxon>
        <taxon>Pezizomycotina</taxon>
        <taxon>Dothideomycetes</taxon>
        <taxon>Pleosporomycetidae</taxon>
        <taxon>Pleosporales</taxon>
        <taxon>Massarineae</taxon>
        <taxon>Periconiaceae</taxon>
        <taxon>Periconia</taxon>
    </lineage>
</organism>
<feature type="region of interest" description="Disordered" evidence="1">
    <location>
        <begin position="287"/>
        <end position="325"/>
    </location>
</feature>
<accession>A0A9W4UUA4</accession>
<protein>
    <submittedName>
        <fullName evidence="2">Uncharacterized protein</fullName>
    </submittedName>
</protein>
<evidence type="ECO:0000256" key="1">
    <source>
        <dbReference type="SAM" id="MobiDB-lite"/>
    </source>
</evidence>
<comment type="caution">
    <text evidence="2">The sequence shown here is derived from an EMBL/GenBank/DDBJ whole genome shotgun (WGS) entry which is preliminary data.</text>
</comment>
<gene>
    <name evidence="2" type="ORF">PDIGIT_LOCUS14473</name>
</gene>